<dbReference type="EC" id="2.1.1.200" evidence="5"/>
<comment type="subcellular location">
    <subcellularLocation>
        <location evidence="5">Cytoplasm</location>
    </subcellularLocation>
</comment>
<dbReference type="InterPro" id="IPR029028">
    <property type="entry name" value="Alpha/beta_knot_MTases"/>
</dbReference>
<dbReference type="Pfam" id="PF00588">
    <property type="entry name" value="SpoU_methylase"/>
    <property type="match status" value="1"/>
</dbReference>
<evidence type="ECO:0000313" key="8">
    <source>
        <dbReference type="EMBL" id="BCN93818.1"/>
    </source>
</evidence>
<proteinExistence type="inferred from homology"/>
<dbReference type="CDD" id="cd18093">
    <property type="entry name" value="SpoU-like_TrmJ"/>
    <property type="match status" value="1"/>
</dbReference>
<keyword evidence="9" id="KW-1185">Reference proteome</keyword>
<evidence type="ECO:0000256" key="4">
    <source>
        <dbReference type="ARBA" id="ARBA00022691"/>
    </source>
</evidence>
<comment type="similarity">
    <text evidence="1">Belongs to the class IV-like SAM-binding methyltransferase superfamily. RNA methyltransferase TrmH family.</text>
</comment>
<comment type="function">
    <text evidence="5">Catalyzes the formation of 2'O-methylated cytidine (Cm32) or 2'O-methylated uridine (Um32) at position 32 in tRNA.</text>
</comment>
<organism evidence="8 9">
    <name type="scientific">Thiomicrorhabdus immobilis</name>
    <dbReference type="NCBI Taxonomy" id="2791037"/>
    <lineage>
        <taxon>Bacteria</taxon>
        <taxon>Pseudomonadati</taxon>
        <taxon>Pseudomonadota</taxon>
        <taxon>Gammaproteobacteria</taxon>
        <taxon>Thiotrichales</taxon>
        <taxon>Piscirickettsiaceae</taxon>
        <taxon>Thiomicrorhabdus</taxon>
    </lineage>
</organism>
<feature type="compositionally biased region" description="Basic and acidic residues" evidence="6">
    <location>
        <begin position="255"/>
        <end position="270"/>
    </location>
</feature>
<accession>A0ABN6CXF9</accession>
<evidence type="ECO:0000256" key="2">
    <source>
        <dbReference type="ARBA" id="ARBA00022603"/>
    </source>
</evidence>
<dbReference type="Gene3D" id="3.40.1280.10">
    <property type="match status" value="1"/>
</dbReference>
<gene>
    <name evidence="5 8" type="primary">trmJ</name>
    <name evidence="8" type="ORF">THMIRHAM_16030</name>
</gene>
<evidence type="ECO:0000256" key="3">
    <source>
        <dbReference type="ARBA" id="ARBA00022679"/>
    </source>
</evidence>
<evidence type="ECO:0000256" key="6">
    <source>
        <dbReference type="SAM" id="MobiDB-lite"/>
    </source>
</evidence>
<evidence type="ECO:0000313" key="9">
    <source>
        <dbReference type="Proteomes" id="UP001054820"/>
    </source>
</evidence>
<comment type="catalytic activity">
    <reaction evidence="5">
        <text>uridine(32) in tRNA + S-adenosyl-L-methionine = 2'-O-methyluridine(32) in tRNA + S-adenosyl-L-homocysteine + H(+)</text>
        <dbReference type="Rhea" id="RHEA:42936"/>
        <dbReference type="Rhea" id="RHEA-COMP:10107"/>
        <dbReference type="Rhea" id="RHEA-COMP:10290"/>
        <dbReference type="ChEBI" id="CHEBI:15378"/>
        <dbReference type="ChEBI" id="CHEBI:57856"/>
        <dbReference type="ChEBI" id="CHEBI:59789"/>
        <dbReference type="ChEBI" id="CHEBI:65315"/>
        <dbReference type="ChEBI" id="CHEBI:74478"/>
        <dbReference type="EC" id="2.1.1.200"/>
    </reaction>
</comment>
<comment type="subunit">
    <text evidence="5">Homodimer.</text>
</comment>
<dbReference type="Gene3D" id="1.10.8.590">
    <property type="match status" value="1"/>
</dbReference>
<evidence type="ECO:0000256" key="5">
    <source>
        <dbReference type="RuleBase" id="RU362024"/>
    </source>
</evidence>
<dbReference type="InterPro" id="IPR029026">
    <property type="entry name" value="tRNA_m1G_MTases_N"/>
</dbReference>
<feature type="domain" description="tRNA/rRNA methyltransferase SpoU type" evidence="7">
    <location>
        <begin position="14"/>
        <end position="163"/>
    </location>
</feature>
<dbReference type="RefSeq" id="WP_237261225.1">
    <property type="nucleotide sequence ID" value="NZ_AP024202.1"/>
</dbReference>
<dbReference type="InterPro" id="IPR001537">
    <property type="entry name" value="SpoU_MeTrfase"/>
</dbReference>
<keyword evidence="5" id="KW-0963">Cytoplasm</keyword>
<protein>
    <recommendedName>
        <fullName evidence="5">tRNA (cytidine/uridine-2'-O-)-methyltransferase TrmJ</fullName>
        <ecNumber evidence="5">2.1.1.200</ecNumber>
    </recommendedName>
    <alternativeName>
        <fullName evidence="5">tRNA (cytidine(32)/uridine(32)-2'-O)-methyltransferase</fullName>
    </alternativeName>
    <alternativeName>
        <fullName evidence="5">tRNA Cm32/Um32 methyltransferase</fullName>
    </alternativeName>
</protein>
<keyword evidence="5" id="KW-0819">tRNA processing</keyword>
<feature type="region of interest" description="Disordered" evidence="6">
    <location>
        <begin position="249"/>
        <end position="270"/>
    </location>
</feature>
<keyword evidence="3" id="KW-0808">Transferase</keyword>
<keyword evidence="4 5" id="KW-0949">S-adenosyl-L-methionine</keyword>
<dbReference type="NCBIfam" id="TIGR00050">
    <property type="entry name" value="rRNA_methyl_1"/>
    <property type="match status" value="1"/>
</dbReference>
<dbReference type="SUPFAM" id="SSF75217">
    <property type="entry name" value="alpha/beta knot"/>
    <property type="match status" value="1"/>
</dbReference>
<evidence type="ECO:0000259" key="7">
    <source>
        <dbReference type="Pfam" id="PF00588"/>
    </source>
</evidence>
<dbReference type="Proteomes" id="UP001054820">
    <property type="component" value="Chromosome"/>
</dbReference>
<dbReference type="PANTHER" id="PTHR42786">
    <property type="entry name" value="TRNA/RRNA METHYLTRANSFERASE"/>
    <property type="match status" value="1"/>
</dbReference>
<evidence type="ECO:0000256" key="1">
    <source>
        <dbReference type="ARBA" id="ARBA00007228"/>
    </source>
</evidence>
<dbReference type="PANTHER" id="PTHR42786:SF2">
    <property type="entry name" value="TRNA (CYTIDINE_URIDINE-2'-O-)-METHYLTRANSFERASE TRMJ"/>
    <property type="match status" value="1"/>
</dbReference>
<dbReference type="PIRSF" id="PIRSF004808">
    <property type="entry name" value="LasT"/>
    <property type="match status" value="1"/>
</dbReference>
<name>A0ABN6CXF9_9GAMM</name>
<keyword evidence="2 5" id="KW-0489">Methyltransferase</keyword>
<dbReference type="InterPro" id="IPR004384">
    <property type="entry name" value="RNA_MeTrfase_TrmJ/LasT"/>
</dbReference>
<sequence length="270" mass="29873">MIEDYRLNPGLSKIRIVLIETSHPGNIGGIARAMKNMGLSQLVLVNPKEFPSQVASARASSATDVLNDARVVGSLDEALAGTKLVVGASARLRKVSWPQLDVRETAKLALETVEEGEVALVFGREDSGLSNAEMDKCHYLAHIPTNPVYSSLNIGAAVQVFAYECLMATEIESVHRKGYRHKLASTEQLEGFYDHLYQALQDIEFLDPAKNARFMRRMRRLFNRSQLDVKEIDILRGILTAAQRQAFNNQANGMEGDKGSENTVLEKKSV</sequence>
<dbReference type="EMBL" id="AP024202">
    <property type="protein sequence ID" value="BCN93818.1"/>
    <property type="molecule type" value="Genomic_DNA"/>
</dbReference>
<reference evidence="8" key="1">
    <citation type="journal article" date="2022" name="Arch. Microbiol.">
        <title>Thiomicrorhabdus immobilis sp. nov., a mesophilic sulfur-oxidizing bacterium isolated from sediment of a brackish lake in northern Japan.</title>
        <authorList>
            <person name="Kojima H."/>
            <person name="Mochizuki J."/>
            <person name="Kanda M."/>
            <person name="Watanabe T."/>
            <person name="Fukui M."/>
        </authorList>
    </citation>
    <scope>NUCLEOTIDE SEQUENCE</scope>
    <source>
        <strain evidence="8">Am19</strain>
    </source>
</reference>
<comment type="catalytic activity">
    <reaction evidence="5">
        <text>cytidine(32) in tRNA + S-adenosyl-L-methionine = 2'-O-methylcytidine(32) in tRNA + S-adenosyl-L-homocysteine + H(+)</text>
        <dbReference type="Rhea" id="RHEA:42932"/>
        <dbReference type="Rhea" id="RHEA-COMP:10288"/>
        <dbReference type="Rhea" id="RHEA-COMP:10289"/>
        <dbReference type="ChEBI" id="CHEBI:15378"/>
        <dbReference type="ChEBI" id="CHEBI:57856"/>
        <dbReference type="ChEBI" id="CHEBI:59789"/>
        <dbReference type="ChEBI" id="CHEBI:74495"/>
        <dbReference type="ChEBI" id="CHEBI:82748"/>
        <dbReference type="EC" id="2.1.1.200"/>
    </reaction>
</comment>